<feature type="region of interest" description="Disordered" evidence="4">
    <location>
        <begin position="1"/>
        <end position="22"/>
    </location>
</feature>
<gene>
    <name evidence="6" type="ORF">SAMN05216466_12366</name>
</gene>
<comment type="cofactor">
    <cofactor evidence="1">
        <name>Mg(2+)</name>
        <dbReference type="ChEBI" id="CHEBI:18420"/>
    </cofactor>
</comment>
<sequence>MMEMTMINETDEYTPGEGDIRRPNVVIVNNPSLPPTQDNIKNVVEIKFPPDKVDLKQQAAYEEIAGEPDKSVKWDRPIAGAPTATK</sequence>
<evidence type="ECO:0000256" key="3">
    <source>
        <dbReference type="ARBA" id="ARBA00022801"/>
    </source>
</evidence>
<organism evidence="6 7">
    <name type="scientific">Paraburkholderia phenazinium</name>
    <dbReference type="NCBI Taxonomy" id="60549"/>
    <lineage>
        <taxon>Bacteria</taxon>
        <taxon>Pseudomonadati</taxon>
        <taxon>Pseudomonadota</taxon>
        <taxon>Betaproteobacteria</taxon>
        <taxon>Burkholderiales</taxon>
        <taxon>Burkholderiaceae</taxon>
        <taxon>Paraburkholderia</taxon>
    </lineage>
</organism>
<evidence type="ECO:0000259" key="5">
    <source>
        <dbReference type="Pfam" id="PF08774"/>
    </source>
</evidence>
<reference evidence="6 7" key="1">
    <citation type="submission" date="2016-10" db="EMBL/GenBank/DDBJ databases">
        <authorList>
            <person name="de Groot N.N."/>
        </authorList>
    </citation>
    <scope>NUCLEOTIDE SEQUENCE [LARGE SCALE GENOMIC DNA]</scope>
    <source>
        <strain evidence="6 7">LMG 2247</strain>
    </source>
</reference>
<name>A0A1G8KPC2_9BURK</name>
<dbReference type="InterPro" id="IPR014883">
    <property type="entry name" value="VRR_NUC"/>
</dbReference>
<evidence type="ECO:0000313" key="7">
    <source>
        <dbReference type="Proteomes" id="UP000199706"/>
    </source>
</evidence>
<dbReference type="AlphaFoldDB" id="A0A1G8KPC2"/>
<protein>
    <recommendedName>
        <fullName evidence="5">VRR-NUC domain-containing protein</fullName>
    </recommendedName>
</protein>
<feature type="domain" description="VRR-NUC" evidence="5">
    <location>
        <begin position="18"/>
        <end position="67"/>
    </location>
</feature>
<accession>A0A1G8KPC2</accession>
<dbReference type="EMBL" id="FNCJ01000023">
    <property type="protein sequence ID" value="SDI45321.1"/>
    <property type="molecule type" value="Genomic_DNA"/>
</dbReference>
<evidence type="ECO:0000256" key="1">
    <source>
        <dbReference type="ARBA" id="ARBA00001946"/>
    </source>
</evidence>
<dbReference type="RefSeq" id="WP_208449403.1">
    <property type="nucleotide sequence ID" value="NZ_CADERL010000026.1"/>
</dbReference>
<dbReference type="Pfam" id="PF08774">
    <property type="entry name" value="VRR_NUC"/>
    <property type="match status" value="1"/>
</dbReference>
<evidence type="ECO:0000256" key="2">
    <source>
        <dbReference type="ARBA" id="ARBA00022722"/>
    </source>
</evidence>
<dbReference type="Proteomes" id="UP000199706">
    <property type="component" value="Unassembled WGS sequence"/>
</dbReference>
<proteinExistence type="predicted"/>
<evidence type="ECO:0000313" key="6">
    <source>
        <dbReference type="EMBL" id="SDI45321.1"/>
    </source>
</evidence>
<keyword evidence="2" id="KW-0540">Nuclease</keyword>
<keyword evidence="3" id="KW-0378">Hydrolase</keyword>
<evidence type="ECO:0000256" key="4">
    <source>
        <dbReference type="SAM" id="MobiDB-lite"/>
    </source>
</evidence>